<dbReference type="EMBL" id="UYYG01001153">
    <property type="protein sequence ID" value="VDN55669.1"/>
    <property type="molecule type" value="Genomic_DNA"/>
</dbReference>
<keyword evidence="3" id="KW-1185">Reference proteome</keyword>
<evidence type="ECO:0000313" key="2">
    <source>
        <dbReference type="Proteomes" id="UP000038040"/>
    </source>
</evidence>
<gene>
    <name evidence="1" type="ORF">DME_LOCUS5642</name>
</gene>
<evidence type="ECO:0000313" key="4">
    <source>
        <dbReference type="WBParaSite" id="DME_0000128201-mRNA-1"/>
    </source>
</evidence>
<sequence>MKNSIILLDFKQLERNASVVSNSNNVQQKFLVWLTVHVVNGRLERDTCFGENYNDVACDTRNEANPKQLEAGQLPRIGYIPLAYRKARNLAVDAVLVPGLNWKTVVETIERILPQLEAVGENLEHWNTDSDETWSVIKLRQFLGKLIKRNDQVTKSQAPMIVIIREDLVRFVTKIIGIVIETYPTLKQRLERLIKIKACRKCLKGGHIEANCK</sequence>
<proteinExistence type="predicted"/>
<dbReference type="WBParaSite" id="DME_0000128201-mRNA-1">
    <property type="protein sequence ID" value="DME_0000128201-mRNA-1"/>
    <property type="gene ID" value="DME_0000128201"/>
</dbReference>
<evidence type="ECO:0000313" key="1">
    <source>
        <dbReference type="EMBL" id="VDN55669.1"/>
    </source>
</evidence>
<reference evidence="4" key="1">
    <citation type="submission" date="2017-02" db="UniProtKB">
        <authorList>
            <consortium name="WormBaseParasite"/>
        </authorList>
    </citation>
    <scope>IDENTIFICATION</scope>
</reference>
<dbReference type="Proteomes" id="UP000274756">
    <property type="component" value="Unassembled WGS sequence"/>
</dbReference>
<organism evidence="2 4">
    <name type="scientific">Dracunculus medinensis</name>
    <name type="common">Guinea worm</name>
    <dbReference type="NCBI Taxonomy" id="318479"/>
    <lineage>
        <taxon>Eukaryota</taxon>
        <taxon>Metazoa</taxon>
        <taxon>Ecdysozoa</taxon>
        <taxon>Nematoda</taxon>
        <taxon>Chromadorea</taxon>
        <taxon>Rhabditida</taxon>
        <taxon>Spirurina</taxon>
        <taxon>Dracunculoidea</taxon>
        <taxon>Dracunculidae</taxon>
        <taxon>Dracunculus</taxon>
    </lineage>
</organism>
<protein>
    <submittedName>
        <fullName evidence="4">CCHC-type domain-containing protein</fullName>
    </submittedName>
</protein>
<reference evidence="1 3" key="2">
    <citation type="submission" date="2018-11" db="EMBL/GenBank/DDBJ databases">
        <authorList>
            <consortium name="Pathogen Informatics"/>
        </authorList>
    </citation>
    <scope>NUCLEOTIDE SEQUENCE [LARGE SCALE GENOMIC DNA]</scope>
</reference>
<dbReference type="AlphaFoldDB" id="A0A0N4U3H7"/>
<name>A0A0N4U3H7_DRAME</name>
<dbReference type="STRING" id="318479.A0A0N4U3H7"/>
<accession>A0A0N4U3H7</accession>
<evidence type="ECO:0000313" key="3">
    <source>
        <dbReference type="Proteomes" id="UP000274756"/>
    </source>
</evidence>
<dbReference type="Proteomes" id="UP000038040">
    <property type="component" value="Unplaced"/>
</dbReference>